<protein>
    <submittedName>
        <fullName evidence="1">Uncharacterized protein</fullName>
    </submittedName>
</protein>
<comment type="caution">
    <text evidence="1">The sequence shown here is derived from an EMBL/GenBank/DDBJ whole genome shotgun (WGS) entry which is preliminary data.</text>
</comment>
<evidence type="ECO:0000313" key="1">
    <source>
        <dbReference type="EMBL" id="MEE2041322.1"/>
    </source>
</evidence>
<sequence>MRLRLVAIDPGTDGDHCPAVFTDEGSGDLILQGWTVTDPETILAAREHEPLKATESLVLLPARLNHAVLRWVDADGRHSGKEHPKVGTEVGFVHGSTGDLVFRGLTVVDPDDLSQVREHSPTADNELVIRIGFHEAGRIREVIAGDTDSPFS</sequence>
<proteinExistence type="predicted"/>
<organism evidence="1 2">
    <name type="scientific">Nocardiopsis codii</name>
    <dbReference type="NCBI Taxonomy" id="3065942"/>
    <lineage>
        <taxon>Bacteria</taxon>
        <taxon>Bacillati</taxon>
        <taxon>Actinomycetota</taxon>
        <taxon>Actinomycetes</taxon>
        <taxon>Streptosporangiales</taxon>
        <taxon>Nocardiopsidaceae</taxon>
        <taxon>Nocardiopsis</taxon>
    </lineage>
</organism>
<gene>
    <name evidence="1" type="ORF">Q8791_29265</name>
</gene>
<dbReference type="EMBL" id="JAUZMY010000046">
    <property type="protein sequence ID" value="MEE2041322.1"/>
    <property type="molecule type" value="Genomic_DNA"/>
</dbReference>
<accession>A0ABU7KIB4</accession>
<keyword evidence="2" id="KW-1185">Reference proteome</keyword>
<dbReference type="RefSeq" id="WP_330095081.1">
    <property type="nucleotide sequence ID" value="NZ_JAUZMY010000046.1"/>
</dbReference>
<evidence type="ECO:0000313" key="2">
    <source>
        <dbReference type="Proteomes" id="UP001356095"/>
    </source>
</evidence>
<name>A0ABU7KIB4_9ACTN</name>
<reference evidence="1 2" key="1">
    <citation type="submission" date="2023-08" db="EMBL/GenBank/DDBJ databases">
        <authorList>
            <person name="Girao M."/>
            <person name="Carvalho M.F."/>
        </authorList>
    </citation>
    <scope>NUCLEOTIDE SEQUENCE [LARGE SCALE GENOMIC DNA]</scope>
    <source>
        <strain evidence="1 2">CT-R113</strain>
    </source>
</reference>
<dbReference type="Proteomes" id="UP001356095">
    <property type="component" value="Unassembled WGS sequence"/>
</dbReference>